<reference evidence="14 15" key="1">
    <citation type="submission" date="2009-11" db="EMBL/GenBank/DDBJ databases">
        <title>Annotation of Allomyces macrogynus ATCC 38327.</title>
        <authorList>
            <consortium name="The Broad Institute Genome Sequencing Platform"/>
            <person name="Russ C."/>
            <person name="Cuomo C."/>
            <person name="Burger G."/>
            <person name="Gray M.W."/>
            <person name="Holland P.W.H."/>
            <person name="King N."/>
            <person name="Lang F.B.F."/>
            <person name="Roger A.J."/>
            <person name="Ruiz-Trillo I."/>
            <person name="Young S.K."/>
            <person name="Zeng Q."/>
            <person name="Gargeya S."/>
            <person name="Fitzgerald M."/>
            <person name="Haas B."/>
            <person name="Abouelleil A."/>
            <person name="Alvarado L."/>
            <person name="Arachchi H.M."/>
            <person name="Berlin A."/>
            <person name="Chapman S.B."/>
            <person name="Gearin G."/>
            <person name="Goldberg J."/>
            <person name="Griggs A."/>
            <person name="Gujja S."/>
            <person name="Hansen M."/>
            <person name="Heiman D."/>
            <person name="Howarth C."/>
            <person name="Larimer J."/>
            <person name="Lui A."/>
            <person name="MacDonald P.J.P."/>
            <person name="McCowen C."/>
            <person name="Montmayeur A."/>
            <person name="Murphy C."/>
            <person name="Neiman D."/>
            <person name="Pearson M."/>
            <person name="Priest M."/>
            <person name="Roberts A."/>
            <person name="Saif S."/>
            <person name="Shea T."/>
            <person name="Sisk P."/>
            <person name="Stolte C."/>
            <person name="Sykes S."/>
            <person name="Wortman J."/>
            <person name="Nusbaum C."/>
            <person name="Birren B."/>
        </authorList>
    </citation>
    <scope>NUCLEOTIDE SEQUENCE [LARGE SCALE GENOMIC DNA]</scope>
    <source>
        <strain evidence="14 15">ATCC 38327</strain>
    </source>
</reference>
<keyword evidence="4" id="KW-0276">Fatty acid metabolism</keyword>
<dbReference type="STRING" id="578462.A0A0L0S020"/>
<evidence type="ECO:0000256" key="10">
    <source>
        <dbReference type="ARBA" id="ARBA00023160"/>
    </source>
</evidence>
<dbReference type="FunFam" id="3.40.50.720:FF:000112">
    <property type="entry name" value="Enoyl-[acyl-carrier-protein] reductase 1, mitochondrial"/>
    <property type="match status" value="1"/>
</dbReference>
<name>A0A0L0S020_ALLM3</name>
<dbReference type="InterPro" id="IPR013154">
    <property type="entry name" value="ADH-like_N"/>
</dbReference>
<keyword evidence="7" id="KW-0560">Oxidoreductase</keyword>
<evidence type="ECO:0000256" key="5">
    <source>
        <dbReference type="ARBA" id="ARBA00022857"/>
    </source>
</evidence>
<evidence type="ECO:0000256" key="4">
    <source>
        <dbReference type="ARBA" id="ARBA00022832"/>
    </source>
</evidence>
<dbReference type="InterPro" id="IPR020843">
    <property type="entry name" value="ER"/>
</dbReference>
<evidence type="ECO:0000256" key="6">
    <source>
        <dbReference type="ARBA" id="ARBA00022946"/>
    </source>
</evidence>
<dbReference type="Pfam" id="PF08240">
    <property type="entry name" value="ADH_N"/>
    <property type="match status" value="1"/>
</dbReference>
<reference evidence="15" key="2">
    <citation type="submission" date="2009-11" db="EMBL/GenBank/DDBJ databases">
        <title>The Genome Sequence of Allomyces macrogynus strain ATCC 38327.</title>
        <authorList>
            <consortium name="The Broad Institute Genome Sequencing Platform"/>
            <person name="Russ C."/>
            <person name="Cuomo C."/>
            <person name="Shea T."/>
            <person name="Young S.K."/>
            <person name="Zeng Q."/>
            <person name="Koehrsen M."/>
            <person name="Haas B."/>
            <person name="Borodovsky M."/>
            <person name="Guigo R."/>
            <person name="Alvarado L."/>
            <person name="Berlin A."/>
            <person name="Borenstein D."/>
            <person name="Chen Z."/>
            <person name="Engels R."/>
            <person name="Freedman E."/>
            <person name="Gellesch M."/>
            <person name="Goldberg J."/>
            <person name="Griggs A."/>
            <person name="Gujja S."/>
            <person name="Heiman D."/>
            <person name="Hepburn T."/>
            <person name="Howarth C."/>
            <person name="Jen D."/>
            <person name="Larson L."/>
            <person name="Lewis B."/>
            <person name="Mehta T."/>
            <person name="Park D."/>
            <person name="Pearson M."/>
            <person name="Roberts A."/>
            <person name="Saif S."/>
            <person name="Shenoy N."/>
            <person name="Sisk P."/>
            <person name="Stolte C."/>
            <person name="Sykes S."/>
            <person name="Walk T."/>
            <person name="White J."/>
            <person name="Yandava C."/>
            <person name="Burger G."/>
            <person name="Gray M.W."/>
            <person name="Holland P.W.H."/>
            <person name="King N."/>
            <person name="Lang F.B.F."/>
            <person name="Roger A.J."/>
            <person name="Ruiz-Trillo I."/>
            <person name="Lander E."/>
            <person name="Nusbaum C."/>
        </authorList>
    </citation>
    <scope>NUCLEOTIDE SEQUENCE [LARGE SCALE GENOMIC DNA]</scope>
    <source>
        <strain evidence="15">ATCC 38327</strain>
    </source>
</reference>
<sequence>MQNGERTQITGSCGPHGRFVIGVDRLHHRAQEPARCTSPYTTRNMMQTVWSSIGRVRSLPVASCAAAARSTRSVSWRGSRSTFATRSDAIPTTTTAFYVENHGQPEKVLRLGHIALPPLQPDHVLVRMLAAPVNPSDINAIQGVYPVPLVPAARVTDSTPVSVPGFEGVAQVVAVGDCVTDPYAPQPGDWVIPDTAGFGTWRAHAVVPATDVAVVRRAKSNSELQVAAAASLSVNPTTAYRLLRDFAHLEEGDTVVQNAGNSAVGRYVIQLARSMGVRTVNLVRDRKDFDSLADDLTRLGATAVLRDGTGELRAYMRDHATNAKVAFNSVGGKSATELLRALAPGGTHVTYGAMAREPMAVPASLLIFKDVRIRGFWMTEWKKRASVNERDAMMRDLVEKFATGELVTPHLNEIAVPTAEGVGDGEVEKVVQAIAEAGTGYLGKKQMLVFAAPSPSRA</sequence>
<dbReference type="AlphaFoldDB" id="A0A0L0S020"/>
<keyword evidence="6" id="KW-0809">Transit peptide</keyword>
<evidence type="ECO:0000313" key="14">
    <source>
        <dbReference type="EMBL" id="KNE55918.1"/>
    </source>
</evidence>
<evidence type="ECO:0000256" key="12">
    <source>
        <dbReference type="ARBA" id="ARBA00048843"/>
    </source>
</evidence>
<dbReference type="InterPro" id="IPR011032">
    <property type="entry name" value="GroES-like_sf"/>
</dbReference>
<dbReference type="GO" id="GO:0141148">
    <property type="term" value="F:enoyl-[acyl-carrier-protein] reductase (NADPH) activity"/>
    <property type="evidence" value="ECO:0007669"/>
    <property type="project" value="UniProtKB-EC"/>
</dbReference>
<keyword evidence="15" id="KW-1185">Reference proteome</keyword>
<dbReference type="Gene3D" id="3.90.180.10">
    <property type="entry name" value="Medium-chain alcohol dehydrogenases, catalytic domain"/>
    <property type="match status" value="1"/>
</dbReference>
<dbReference type="OrthoDB" id="7482721at2759"/>
<dbReference type="eggNOG" id="KOG0025">
    <property type="taxonomic scope" value="Eukaryota"/>
</dbReference>
<dbReference type="InterPro" id="IPR036291">
    <property type="entry name" value="NAD(P)-bd_dom_sf"/>
</dbReference>
<feature type="domain" description="Enoyl reductase (ER)" evidence="13">
    <location>
        <begin position="103"/>
        <end position="450"/>
    </location>
</feature>
<dbReference type="PANTHER" id="PTHR43981">
    <property type="entry name" value="ENOYL-[ACYL-CARRIER-PROTEIN] REDUCTASE, MITOCHONDRIAL"/>
    <property type="match status" value="1"/>
</dbReference>
<dbReference type="PANTHER" id="PTHR43981:SF2">
    <property type="entry name" value="ENOYL-[ACYL-CARRIER-PROTEIN] REDUCTASE, MITOCHONDRIAL"/>
    <property type="match status" value="1"/>
</dbReference>
<dbReference type="Gene3D" id="3.40.50.720">
    <property type="entry name" value="NAD(P)-binding Rossmann-like Domain"/>
    <property type="match status" value="1"/>
</dbReference>
<evidence type="ECO:0000256" key="3">
    <source>
        <dbReference type="ARBA" id="ARBA00022516"/>
    </source>
</evidence>
<dbReference type="VEuPathDB" id="FungiDB:AMAG_01775"/>
<evidence type="ECO:0000256" key="9">
    <source>
        <dbReference type="ARBA" id="ARBA00023128"/>
    </source>
</evidence>
<dbReference type="SUPFAM" id="SSF50129">
    <property type="entry name" value="GroES-like"/>
    <property type="match status" value="1"/>
</dbReference>
<dbReference type="GO" id="GO:0005739">
    <property type="term" value="C:mitochondrion"/>
    <property type="evidence" value="ECO:0007669"/>
    <property type="project" value="UniProtKB-SubCell"/>
</dbReference>
<keyword evidence="9" id="KW-0496">Mitochondrion</keyword>
<comment type="subcellular location">
    <subcellularLocation>
        <location evidence="1">Mitochondrion</location>
    </subcellularLocation>
</comment>
<comment type="similarity">
    <text evidence="2">Belongs to the zinc-containing alcohol dehydrogenase family. Quinone oxidoreductase subfamily.</text>
</comment>
<evidence type="ECO:0000256" key="2">
    <source>
        <dbReference type="ARBA" id="ARBA00010371"/>
    </source>
</evidence>
<dbReference type="Proteomes" id="UP000054350">
    <property type="component" value="Unassembled WGS sequence"/>
</dbReference>
<protein>
    <recommendedName>
        <fullName evidence="11">enoyl-[acyl-carrier-protein] reductase</fullName>
        <ecNumber evidence="11">1.3.1.104</ecNumber>
    </recommendedName>
</protein>
<comment type="catalytic activity">
    <reaction evidence="12">
        <text>a 2,3-saturated acyl-[ACP] + NADP(+) = a (2E)-enoyl-[ACP] + NADPH + H(+)</text>
        <dbReference type="Rhea" id="RHEA:22564"/>
        <dbReference type="Rhea" id="RHEA-COMP:9925"/>
        <dbReference type="Rhea" id="RHEA-COMP:9926"/>
        <dbReference type="ChEBI" id="CHEBI:15378"/>
        <dbReference type="ChEBI" id="CHEBI:57783"/>
        <dbReference type="ChEBI" id="CHEBI:58349"/>
        <dbReference type="ChEBI" id="CHEBI:78784"/>
        <dbReference type="ChEBI" id="CHEBI:78785"/>
        <dbReference type="EC" id="1.3.1.104"/>
    </reaction>
</comment>
<organism evidence="14 15">
    <name type="scientific">Allomyces macrogynus (strain ATCC 38327)</name>
    <name type="common">Allomyces javanicus var. macrogynus</name>
    <dbReference type="NCBI Taxonomy" id="578462"/>
    <lineage>
        <taxon>Eukaryota</taxon>
        <taxon>Fungi</taxon>
        <taxon>Fungi incertae sedis</taxon>
        <taxon>Blastocladiomycota</taxon>
        <taxon>Blastocladiomycetes</taxon>
        <taxon>Blastocladiales</taxon>
        <taxon>Blastocladiaceae</taxon>
        <taxon>Allomyces</taxon>
    </lineage>
</organism>
<dbReference type="SUPFAM" id="SSF51735">
    <property type="entry name" value="NAD(P)-binding Rossmann-fold domains"/>
    <property type="match status" value="1"/>
</dbReference>
<evidence type="ECO:0000256" key="8">
    <source>
        <dbReference type="ARBA" id="ARBA00023098"/>
    </source>
</evidence>
<keyword evidence="10" id="KW-0275">Fatty acid biosynthesis</keyword>
<proteinExistence type="inferred from homology"/>
<dbReference type="CDD" id="cd08290">
    <property type="entry name" value="ETR"/>
    <property type="match status" value="1"/>
</dbReference>
<evidence type="ECO:0000259" key="13">
    <source>
        <dbReference type="SMART" id="SM00829"/>
    </source>
</evidence>
<dbReference type="GO" id="GO:0006633">
    <property type="term" value="P:fatty acid biosynthetic process"/>
    <property type="evidence" value="ECO:0007669"/>
    <property type="project" value="UniProtKB-KW"/>
</dbReference>
<dbReference type="InterPro" id="IPR013149">
    <property type="entry name" value="ADH-like_C"/>
</dbReference>
<evidence type="ECO:0000256" key="7">
    <source>
        <dbReference type="ARBA" id="ARBA00023002"/>
    </source>
</evidence>
<evidence type="ECO:0000313" key="15">
    <source>
        <dbReference type="Proteomes" id="UP000054350"/>
    </source>
</evidence>
<dbReference type="EC" id="1.3.1.104" evidence="11"/>
<evidence type="ECO:0000256" key="11">
    <source>
        <dbReference type="ARBA" id="ARBA00038963"/>
    </source>
</evidence>
<keyword evidence="3" id="KW-0444">Lipid biosynthesis</keyword>
<dbReference type="InterPro" id="IPR051034">
    <property type="entry name" value="Mito_Enoyl-ACP_Reductase"/>
</dbReference>
<evidence type="ECO:0000256" key="1">
    <source>
        <dbReference type="ARBA" id="ARBA00004173"/>
    </source>
</evidence>
<dbReference type="EMBL" id="GG745329">
    <property type="protein sequence ID" value="KNE55918.1"/>
    <property type="molecule type" value="Genomic_DNA"/>
</dbReference>
<gene>
    <name evidence="14" type="ORF">AMAG_01775</name>
</gene>
<dbReference type="SMART" id="SM00829">
    <property type="entry name" value="PKS_ER"/>
    <property type="match status" value="1"/>
</dbReference>
<keyword evidence="5" id="KW-0521">NADP</keyword>
<accession>A0A0L0S020</accession>
<keyword evidence="8" id="KW-0443">Lipid metabolism</keyword>
<dbReference type="Pfam" id="PF00107">
    <property type="entry name" value="ADH_zinc_N"/>
    <property type="match status" value="1"/>
</dbReference>